<proteinExistence type="predicted"/>
<protein>
    <recommendedName>
        <fullName evidence="4">Glycine zipper family protein</fullName>
    </recommendedName>
</protein>
<evidence type="ECO:0000313" key="3">
    <source>
        <dbReference type="Proteomes" id="UP000825381"/>
    </source>
</evidence>
<keyword evidence="1" id="KW-0812">Transmembrane</keyword>
<gene>
    <name evidence="2" type="ORF">K1I41_04550</name>
</gene>
<keyword evidence="1" id="KW-0472">Membrane</keyword>
<organism evidence="2 3">
    <name type="scientific">Flavobacterium litorale</name>
    <dbReference type="NCBI Taxonomy" id="2856519"/>
    <lineage>
        <taxon>Bacteria</taxon>
        <taxon>Pseudomonadati</taxon>
        <taxon>Bacteroidota</taxon>
        <taxon>Flavobacteriia</taxon>
        <taxon>Flavobacteriales</taxon>
        <taxon>Flavobacteriaceae</taxon>
        <taxon>Flavobacterium</taxon>
    </lineage>
</organism>
<accession>A0ABX8V8N0</accession>
<name>A0ABX8V8N0_9FLAO</name>
<dbReference type="RefSeq" id="WP_220641501.1">
    <property type="nucleotide sequence ID" value="NZ_CP080429.1"/>
</dbReference>
<reference evidence="2 3" key="1">
    <citation type="submission" date="2021-07" db="EMBL/GenBank/DDBJ databases">
        <title>Flavobacterium WSW3-B6 sp.nov, isolated from seaweed.</title>
        <authorList>
            <person name="Muhammad N."/>
            <person name="Ho H."/>
            <person name="Lee Y.-J."/>
            <person name="Nguyen T."/>
            <person name="Ho J."/>
            <person name="Kim S.-G."/>
        </authorList>
    </citation>
    <scope>NUCLEOTIDE SEQUENCE [LARGE SCALE GENOMIC DNA]</scope>
    <source>
        <strain evidence="2 3">WSW3-B6</strain>
    </source>
</reference>
<evidence type="ECO:0008006" key="4">
    <source>
        <dbReference type="Google" id="ProtNLM"/>
    </source>
</evidence>
<keyword evidence="1" id="KW-1133">Transmembrane helix</keyword>
<evidence type="ECO:0000313" key="2">
    <source>
        <dbReference type="EMBL" id="QYJ69166.1"/>
    </source>
</evidence>
<feature type="transmembrane region" description="Helical" evidence="1">
    <location>
        <begin position="119"/>
        <end position="141"/>
    </location>
</feature>
<dbReference type="Proteomes" id="UP000825381">
    <property type="component" value="Chromosome"/>
</dbReference>
<sequence>MRLNEATELLDNLSLQTTNKTEKKVYSSFTGILISLKEKELTKEQLQQIEEKLTSLHLDMPTENRKKYYSKKLTEFKTFLKNEFSFTTEKYYTAIGMSLGISLGIAIGMPIGIAINPTIGISLGISIGMGMGIALGIAYGAKKDAEAKKQGNVI</sequence>
<evidence type="ECO:0000256" key="1">
    <source>
        <dbReference type="SAM" id="Phobius"/>
    </source>
</evidence>
<dbReference type="EMBL" id="CP080429">
    <property type="protein sequence ID" value="QYJ69166.1"/>
    <property type="molecule type" value="Genomic_DNA"/>
</dbReference>
<keyword evidence="3" id="KW-1185">Reference proteome</keyword>
<feature type="transmembrane region" description="Helical" evidence="1">
    <location>
        <begin position="91"/>
        <end position="113"/>
    </location>
</feature>